<evidence type="ECO:0000256" key="5">
    <source>
        <dbReference type="ARBA" id="ARBA00022691"/>
    </source>
</evidence>
<keyword evidence="5 7" id="KW-0949">S-adenosyl-L-methionine</keyword>
<dbReference type="PANTHER" id="PTHR30481:SF3">
    <property type="entry name" value="DNA ADENINE METHYLASE"/>
    <property type="match status" value="1"/>
</dbReference>
<dbReference type="InterPro" id="IPR023095">
    <property type="entry name" value="Ade_MeTrfase_dom_2"/>
</dbReference>
<comment type="similarity">
    <text evidence="1 7">Belongs to the N(4)/N(6)-methyltransferase family.</text>
</comment>
<dbReference type="GO" id="GO:0043565">
    <property type="term" value="F:sequence-specific DNA binding"/>
    <property type="evidence" value="ECO:0007669"/>
    <property type="project" value="TreeGrafter"/>
</dbReference>
<dbReference type="Proteomes" id="UP000178264">
    <property type="component" value="Unassembled WGS sequence"/>
</dbReference>
<dbReference type="PIRSF" id="PIRSF000398">
    <property type="entry name" value="M_m6A_EcoRV"/>
    <property type="match status" value="1"/>
</dbReference>
<dbReference type="InterPro" id="IPR029063">
    <property type="entry name" value="SAM-dependent_MTases_sf"/>
</dbReference>
<accession>A0A1F7VC44</accession>
<dbReference type="PANTHER" id="PTHR30481">
    <property type="entry name" value="DNA ADENINE METHYLASE"/>
    <property type="match status" value="1"/>
</dbReference>
<dbReference type="GO" id="GO:0032259">
    <property type="term" value="P:methylation"/>
    <property type="evidence" value="ECO:0007669"/>
    <property type="project" value="UniProtKB-KW"/>
</dbReference>
<evidence type="ECO:0000256" key="1">
    <source>
        <dbReference type="ARBA" id="ARBA00006594"/>
    </source>
</evidence>
<evidence type="ECO:0000256" key="4">
    <source>
        <dbReference type="ARBA" id="ARBA00022679"/>
    </source>
</evidence>
<dbReference type="InterPro" id="IPR012263">
    <property type="entry name" value="M_m6A_EcoRV"/>
</dbReference>
<name>A0A1F7VC44_9BACT</name>
<comment type="catalytic activity">
    <reaction evidence="6 7">
        <text>a 2'-deoxyadenosine in DNA + S-adenosyl-L-methionine = an N(6)-methyl-2'-deoxyadenosine in DNA + S-adenosyl-L-homocysteine + H(+)</text>
        <dbReference type="Rhea" id="RHEA:15197"/>
        <dbReference type="Rhea" id="RHEA-COMP:12418"/>
        <dbReference type="Rhea" id="RHEA-COMP:12419"/>
        <dbReference type="ChEBI" id="CHEBI:15378"/>
        <dbReference type="ChEBI" id="CHEBI:57856"/>
        <dbReference type="ChEBI" id="CHEBI:59789"/>
        <dbReference type="ChEBI" id="CHEBI:90615"/>
        <dbReference type="ChEBI" id="CHEBI:90616"/>
        <dbReference type="EC" id="2.1.1.72"/>
    </reaction>
</comment>
<dbReference type="EC" id="2.1.1.72" evidence="2 7"/>
<sequence>MTITLQPIPYQGSKRNIAAQIMRYAPKFSGRLIEPFAGSAAIAIYAAHYRMAGKFLINDSYKPLVNLWRKIIEDPEECANQYEKIWRRQLNNPSDYYLKIREEFNSDADPIKFLFLMARCAKNSIRFNSSGKFNQSADKRRLGRRPNEMRMHILSTSLLLKKKSQFMNTDYETVLSLATPVDLVYMDPPYQGTSTGRNPRYHQGLDFERFVKNLNKLNQKGISFLLSFDGQLGDKKYGQPLPEYLNLHHVPIHAGRSAQATLNGKKDMTIESLYLSPALAPKTIAQPLVFV</sequence>
<evidence type="ECO:0000256" key="2">
    <source>
        <dbReference type="ARBA" id="ARBA00011900"/>
    </source>
</evidence>
<dbReference type="GO" id="GO:0009307">
    <property type="term" value="P:DNA restriction-modification system"/>
    <property type="evidence" value="ECO:0007669"/>
    <property type="project" value="InterPro"/>
</dbReference>
<evidence type="ECO:0000256" key="3">
    <source>
        <dbReference type="ARBA" id="ARBA00022603"/>
    </source>
</evidence>
<gene>
    <name evidence="8" type="ORF">A3I42_04090</name>
</gene>
<dbReference type="EMBL" id="MGER01000041">
    <property type="protein sequence ID" value="OGL88069.1"/>
    <property type="molecule type" value="Genomic_DNA"/>
</dbReference>
<dbReference type="PRINTS" id="PR00505">
    <property type="entry name" value="D12N6MTFRASE"/>
</dbReference>
<dbReference type="GO" id="GO:0009007">
    <property type="term" value="F:site-specific DNA-methyltransferase (adenine-specific) activity"/>
    <property type="evidence" value="ECO:0007669"/>
    <property type="project" value="UniProtKB-UniRule"/>
</dbReference>
<proteinExistence type="inferred from homology"/>
<dbReference type="Gene3D" id="1.10.1020.10">
    <property type="entry name" value="Adenine-specific Methyltransferase, Domain 2"/>
    <property type="match status" value="1"/>
</dbReference>
<keyword evidence="3 7" id="KW-0489">Methyltransferase</keyword>
<organism evidence="8 9">
    <name type="scientific">Candidatus Uhrbacteria bacterium RIFCSPLOWO2_02_FULL_49_11</name>
    <dbReference type="NCBI Taxonomy" id="1802409"/>
    <lineage>
        <taxon>Bacteria</taxon>
        <taxon>Candidatus Uhriibacteriota</taxon>
    </lineage>
</organism>
<dbReference type="InterPro" id="IPR012327">
    <property type="entry name" value="MeTrfase_D12"/>
</dbReference>
<evidence type="ECO:0000256" key="6">
    <source>
        <dbReference type="ARBA" id="ARBA00047942"/>
    </source>
</evidence>
<dbReference type="Gene3D" id="3.40.50.150">
    <property type="entry name" value="Vaccinia Virus protein VP39"/>
    <property type="match status" value="1"/>
</dbReference>
<evidence type="ECO:0000313" key="9">
    <source>
        <dbReference type="Proteomes" id="UP000178264"/>
    </source>
</evidence>
<evidence type="ECO:0000313" key="8">
    <source>
        <dbReference type="EMBL" id="OGL88069.1"/>
    </source>
</evidence>
<dbReference type="AlphaFoldDB" id="A0A1F7VC44"/>
<dbReference type="InterPro" id="IPR002052">
    <property type="entry name" value="DNA_methylase_N6_adenine_CS"/>
</dbReference>
<reference evidence="8 9" key="1">
    <citation type="journal article" date="2016" name="Nat. Commun.">
        <title>Thousands of microbial genomes shed light on interconnected biogeochemical processes in an aquifer system.</title>
        <authorList>
            <person name="Anantharaman K."/>
            <person name="Brown C.T."/>
            <person name="Hug L.A."/>
            <person name="Sharon I."/>
            <person name="Castelle C.J."/>
            <person name="Probst A.J."/>
            <person name="Thomas B.C."/>
            <person name="Singh A."/>
            <person name="Wilkins M.J."/>
            <person name="Karaoz U."/>
            <person name="Brodie E.L."/>
            <person name="Williams K.H."/>
            <person name="Hubbard S.S."/>
            <person name="Banfield J.F."/>
        </authorList>
    </citation>
    <scope>NUCLEOTIDE SEQUENCE [LARGE SCALE GENOMIC DNA]</scope>
</reference>
<comment type="caution">
    <text evidence="8">The sequence shown here is derived from an EMBL/GenBank/DDBJ whole genome shotgun (WGS) entry which is preliminary data.</text>
</comment>
<dbReference type="GO" id="GO:0006298">
    <property type="term" value="P:mismatch repair"/>
    <property type="evidence" value="ECO:0007669"/>
    <property type="project" value="TreeGrafter"/>
</dbReference>
<dbReference type="SUPFAM" id="SSF53335">
    <property type="entry name" value="S-adenosyl-L-methionine-dependent methyltransferases"/>
    <property type="match status" value="1"/>
</dbReference>
<keyword evidence="4 7" id="KW-0808">Transferase</keyword>
<evidence type="ECO:0000256" key="7">
    <source>
        <dbReference type="RuleBase" id="RU361257"/>
    </source>
</evidence>
<dbReference type="GO" id="GO:1904047">
    <property type="term" value="F:S-adenosyl-L-methionine binding"/>
    <property type="evidence" value="ECO:0007669"/>
    <property type="project" value="TreeGrafter"/>
</dbReference>
<dbReference type="NCBIfam" id="TIGR00571">
    <property type="entry name" value="dam"/>
    <property type="match status" value="1"/>
</dbReference>
<protein>
    <recommendedName>
        <fullName evidence="2 7">Site-specific DNA-methyltransferase (adenine-specific)</fullName>
        <ecNumber evidence="2 7">2.1.1.72</ecNumber>
    </recommendedName>
</protein>
<dbReference type="Pfam" id="PF02086">
    <property type="entry name" value="MethyltransfD12"/>
    <property type="match status" value="1"/>
</dbReference>
<dbReference type="PROSITE" id="PS00092">
    <property type="entry name" value="N6_MTASE"/>
    <property type="match status" value="1"/>
</dbReference>